<reference evidence="2 3" key="1">
    <citation type="submission" date="2018-10" db="EMBL/GenBank/DDBJ databases">
        <authorList>
            <person name="Ekblom R."/>
            <person name="Jareborg N."/>
        </authorList>
    </citation>
    <scope>NUCLEOTIDE SEQUENCE [LARGE SCALE GENOMIC DNA]</scope>
    <source>
        <tissue evidence="2">Muscle</tissue>
    </source>
</reference>
<proteinExistence type="predicted"/>
<keyword evidence="3" id="KW-1185">Reference proteome</keyword>
<name>A0A9X9LYK5_GULGU</name>
<feature type="compositionally biased region" description="Basic residues" evidence="1">
    <location>
        <begin position="1"/>
        <end position="22"/>
    </location>
</feature>
<dbReference type="EMBL" id="CYRY02028815">
    <property type="protein sequence ID" value="VCW99840.1"/>
    <property type="molecule type" value="Genomic_DNA"/>
</dbReference>
<evidence type="ECO:0000313" key="3">
    <source>
        <dbReference type="Proteomes" id="UP000269945"/>
    </source>
</evidence>
<organism evidence="2 3">
    <name type="scientific">Gulo gulo</name>
    <name type="common">Wolverine</name>
    <name type="synonym">Gluton</name>
    <dbReference type="NCBI Taxonomy" id="48420"/>
    <lineage>
        <taxon>Eukaryota</taxon>
        <taxon>Metazoa</taxon>
        <taxon>Chordata</taxon>
        <taxon>Craniata</taxon>
        <taxon>Vertebrata</taxon>
        <taxon>Euteleostomi</taxon>
        <taxon>Mammalia</taxon>
        <taxon>Eutheria</taxon>
        <taxon>Laurasiatheria</taxon>
        <taxon>Carnivora</taxon>
        <taxon>Caniformia</taxon>
        <taxon>Musteloidea</taxon>
        <taxon>Mustelidae</taxon>
        <taxon>Guloninae</taxon>
        <taxon>Gulo</taxon>
    </lineage>
</organism>
<accession>A0A9X9LYK5</accession>
<gene>
    <name evidence="2" type="ORF">BN2614_LOCUS2</name>
</gene>
<sequence>VERKGRGREKARRGGGRLRRRSSGGWNLRGLPPRVRLGAGGKPLALLSRDDGQVLSGCLVHGFLSGARPGSLRRVESPWLILTTRQWVFLCDCALKEPESQPASQSSSHMPAEKNVLSLQQEQLYHKVIIPDVCGKVMLLKYHQ</sequence>
<evidence type="ECO:0000256" key="1">
    <source>
        <dbReference type="SAM" id="MobiDB-lite"/>
    </source>
</evidence>
<dbReference type="AlphaFoldDB" id="A0A9X9LYK5"/>
<feature type="region of interest" description="Disordered" evidence="1">
    <location>
        <begin position="1"/>
        <end position="29"/>
    </location>
</feature>
<comment type="caution">
    <text evidence="2">The sequence shown here is derived from an EMBL/GenBank/DDBJ whole genome shotgun (WGS) entry which is preliminary data.</text>
</comment>
<protein>
    <submittedName>
        <fullName evidence="2">Uncharacterized protein</fullName>
    </submittedName>
</protein>
<dbReference type="Proteomes" id="UP000269945">
    <property type="component" value="Unassembled WGS sequence"/>
</dbReference>
<feature type="non-terminal residue" evidence="2">
    <location>
        <position position="144"/>
    </location>
</feature>
<evidence type="ECO:0000313" key="2">
    <source>
        <dbReference type="EMBL" id="VCW99840.1"/>
    </source>
</evidence>